<evidence type="ECO:0000256" key="1">
    <source>
        <dbReference type="ARBA" id="ARBA00022553"/>
    </source>
</evidence>
<dbReference type="SMART" id="SM00448">
    <property type="entry name" value="REC"/>
    <property type="match status" value="1"/>
</dbReference>
<organism evidence="4 5">
    <name type="scientific">Chitinibacter fontanus</name>
    <dbReference type="NCBI Taxonomy" id="1737446"/>
    <lineage>
        <taxon>Bacteria</taxon>
        <taxon>Pseudomonadati</taxon>
        <taxon>Pseudomonadota</taxon>
        <taxon>Betaproteobacteria</taxon>
        <taxon>Neisseriales</taxon>
        <taxon>Chitinibacteraceae</taxon>
        <taxon>Chitinibacter</taxon>
    </lineage>
</organism>
<dbReference type="GO" id="GO:0000160">
    <property type="term" value="P:phosphorelay signal transduction system"/>
    <property type="evidence" value="ECO:0007669"/>
    <property type="project" value="InterPro"/>
</dbReference>
<gene>
    <name evidence="4" type="ORF">HZU75_05680</name>
</gene>
<evidence type="ECO:0000259" key="3">
    <source>
        <dbReference type="PROSITE" id="PS50110"/>
    </source>
</evidence>
<dbReference type="KEGG" id="cfon:HZU75_05680"/>
<evidence type="ECO:0000256" key="2">
    <source>
        <dbReference type="PROSITE-ProRule" id="PRU00169"/>
    </source>
</evidence>
<dbReference type="EMBL" id="CP058952">
    <property type="protein sequence ID" value="QLI81057.1"/>
    <property type="molecule type" value="Genomic_DNA"/>
</dbReference>
<dbReference type="InterPro" id="IPR050595">
    <property type="entry name" value="Bact_response_regulator"/>
</dbReference>
<keyword evidence="1" id="KW-0597">Phosphoprotein</keyword>
<sequence>MASKVRAYSFVDRAPVDLSEPTINVNDLSQFKILVIDHVAEMRATMGMTLNQFGAQSVEYANRSAEAIGMLRRTAYDIVLCAYDLGTGFDGLYLFEEVRRHGLLKASCVFIMLTGERQSSKVIGAAELAPDAIILKPFKGDVLYDRIVRALRKKQRFKPIDDAILAHDFLRAISLCNFEVEQGGEDALDFMRMKVHLMLKIADWAGTRDVCRGLLVKADLAWAKMALGKAQFNLREYDEAQLIFQQVMAEHELVLEAYDWLARTQQAQHQIEAAKKTLSRAVEKSPFVVNRMRELGEVALVAGDLALAEQSLTETVRLARFSFWPQVSDYSQLSEVQLARGDVGAARKTAAYLRKDFRASNDKIMADVLDIEITFKLGDKAKARQQLDSTLSAVQGFIEPPGPAISLALAKNCLAQNRHEEAQQLTRQVLKNRHDDPQLAARVTRIYKEQGREEEALKLIEATAADIVEINNEAVRLAKSGDLQAAAERFLKAVKDMPSNLQVLLNTINALLAYVNQNGWHASYMQRAQELLTRATVIDPTNGKALQMAEIYRKTQRRFGVKA</sequence>
<dbReference type="PROSITE" id="PS50110">
    <property type="entry name" value="RESPONSE_REGULATORY"/>
    <property type="match status" value="1"/>
</dbReference>
<dbReference type="Proteomes" id="UP000510822">
    <property type="component" value="Chromosome"/>
</dbReference>
<dbReference type="PANTHER" id="PTHR44591:SF3">
    <property type="entry name" value="RESPONSE REGULATORY DOMAIN-CONTAINING PROTEIN"/>
    <property type="match status" value="1"/>
</dbReference>
<name>A0A7D5V8P4_9NEIS</name>
<keyword evidence="5" id="KW-1185">Reference proteome</keyword>
<dbReference type="Pfam" id="PF00072">
    <property type="entry name" value="Response_reg"/>
    <property type="match status" value="1"/>
</dbReference>
<dbReference type="InterPro" id="IPR011006">
    <property type="entry name" value="CheY-like_superfamily"/>
</dbReference>
<protein>
    <submittedName>
        <fullName evidence="4">Response regulator</fullName>
    </submittedName>
</protein>
<feature type="domain" description="Response regulatory" evidence="3">
    <location>
        <begin position="32"/>
        <end position="151"/>
    </location>
</feature>
<dbReference type="SUPFAM" id="SSF52172">
    <property type="entry name" value="CheY-like"/>
    <property type="match status" value="1"/>
</dbReference>
<dbReference type="Gene3D" id="3.40.50.2300">
    <property type="match status" value="1"/>
</dbReference>
<dbReference type="PANTHER" id="PTHR44591">
    <property type="entry name" value="STRESS RESPONSE REGULATOR PROTEIN 1"/>
    <property type="match status" value="1"/>
</dbReference>
<comment type="caution">
    <text evidence="2">Lacks conserved residue(s) required for the propagation of feature annotation.</text>
</comment>
<dbReference type="InterPro" id="IPR011990">
    <property type="entry name" value="TPR-like_helical_dom_sf"/>
</dbReference>
<evidence type="ECO:0000313" key="4">
    <source>
        <dbReference type="EMBL" id="QLI81057.1"/>
    </source>
</evidence>
<dbReference type="Gene3D" id="1.25.40.10">
    <property type="entry name" value="Tetratricopeptide repeat domain"/>
    <property type="match status" value="3"/>
</dbReference>
<dbReference type="InterPro" id="IPR001789">
    <property type="entry name" value="Sig_transdc_resp-reg_receiver"/>
</dbReference>
<proteinExistence type="predicted"/>
<reference evidence="4 5" key="1">
    <citation type="journal article" date="2016" name="Int. J. Syst. Evol. Microbiol.">
        <title>Chitinibacter fontanus sp. nov., isolated from a spring.</title>
        <authorList>
            <person name="Sheu S.Y."/>
            <person name="Li Y.S."/>
            <person name="Young C.C."/>
            <person name="Chen W.M."/>
        </authorList>
    </citation>
    <scope>NUCLEOTIDE SEQUENCE [LARGE SCALE GENOMIC DNA]</scope>
    <source>
        <strain evidence="4 5">STM-7</strain>
    </source>
</reference>
<accession>A0A7D5V8P4</accession>
<dbReference type="RefSeq" id="WP_180308188.1">
    <property type="nucleotide sequence ID" value="NZ_CP058952.1"/>
</dbReference>
<dbReference type="AlphaFoldDB" id="A0A7D5V8P4"/>
<dbReference type="Pfam" id="PF13432">
    <property type="entry name" value="TPR_16"/>
    <property type="match status" value="1"/>
</dbReference>
<evidence type="ECO:0000313" key="5">
    <source>
        <dbReference type="Proteomes" id="UP000510822"/>
    </source>
</evidence>
<dbReference type="SUPFAM" id="SSF48452">
    <property type="entry name" value="TPR-like"/>
    <property type="match status" value="2"/>
</dbReference>